<evidence type="ECO:0000256" key="3">
    <source>
        <dbReference type="ARBA" id="ARBA00022553"/>
    </source>
</evidence>
<feature type="domain" description="PAC" evidence="9">
    <location>
        <begin position="226"/>
        <end position="278"/>
    </location>
</feature>
<evidence type="ECO:0000313" key="10">
    <source>
        <dbReference type="EMBL" id="AWA30206.1"/>
    </source>
</evidence>
<dbReference type="CDD" id="cd00082">
    <property type="entry name" value="HisKA"/>
    <property type="match status" value="1"/>
</dbReference>
<dbReference type="Gene3D" id="3.30.565.10">
    <property type="entry name" value="Histidine kinase-like ATPase, C-terminal domain"/>
    <property type="match status" value="1"/>
</dbReference>
<dbReference type="SUPFAM" id="SSF47384">
    <property type="entry name" value="Homodimeric domain of signal transducing histidine kinase"/>
    <property type="match status" value="1"/>
</dbReference>
<dbReference type="GO" id="GO:0000155">
    <property type="term" value="F:phosphorelay sensor kinase activity"/>
    <property type="evidence" value="ECO:0007669"/>
    <property type="project" value="InterPro"/>
</dbReference>
<dbReference type="RefSeq" id="WP_108370831.1">
    <property type="nucleotide sequence ID" value="NZ_CP028811.1"/>
</dbReference>
<reference evidence="10 11" key="1">
    <citation type="submission" date="2018-04" db="EMBL/GenBank/DDBJ databases">
        <title>Genome sequencing of Flavobacterium sp. HYN0048.</title>
        <authorList>
            <person name="Yi H."/>
            <person name="Baek C."/>
        </authorList>
    </citation>
    <scope>NUCLEOTIDE SEQUENCE [LARGE SCALE GENOMIC DNA]</scope>
    <source>
        <strain evidence="10 11">HYN0048</strain>
    </source>
</reference>
<evidence type="ECO:0000256" key="1">
    <source>
        <dbReference type="ARBA" id="ARBA00000085"/>
    </source>
</evidence>
<dbReference type="SMART" id="SM00091">
    <property type="entry name" value="PAS"/>
    <property type="match status" value="2"/>
</dbReference>
<protein>
    <recommendedName>
        <fullName evidence="2">histidine kinase</fullName>
        <ecNumber evidence="2">2.7.13.3</ecNumber>
    </recommendedName>
</protein>
<dbReference type="PROSITE" id="PS50109">
    <property type="entry name" value="HIS_KIN"/>
    <property type="match status" value="1"/>
</dbReference>
<dbReference type="PANTHER" id="PTHR43304:SF1">
    <property type="entry name" value="PAC DOMAIN-CONTAINING PROTEIN"/>
    <property type="match status" value="1"/>
</dbReference>
<dbReference type="SUPFAM" id="SSF55874">
    <property type="entry name" value="ATPase domain of HSP90 chaperone/DNA topoisomerase II/histidine kinase"/>
    <property type="match status" value="1"/>
</dbReference>
<organism evidence="10 11">
    <name type="scientific">Flavobacterium magnum</name>
    <dbReference type="NCBI Taxonomy" id="2162713"/>
    <lineage>
        <taxon>Bacteria</taxon>
        <taxon>Pseudomonadati</taxon>
        <taxon>Bacteroidota</taxon>
        <taxon>Flavobacteriia</taxon>
        <taxon>Flavobacteriales</taxon>
        <taxon>Flavobacteriaceae</taxon>
        <taxon>Flavobacterium</taxon>
    </lineage>
</organism>
<dbReference type="InterPro" id="IPR035965">
    <property type="entry name" value="PAS-like_dom_sf"/>
</dbReference>
<evidence type="ECO:0000259" key="7">
    <source>
        <dbReference type="PROSITE" id="PS50109"/>
    </source>
</evidence>
<proteinExistence type="predicted"/>
<keyword evidence="3" id="KW-0597">Phosphoprotein</keyword>
<dbReference type="InterPro" id="IPR004358">
    <property type="entry name" value="Sig_transdc_His_kin-like_C"/>
</dbReference>
<feature type="domain" description="Histidine kinase" evidence="7">
    <location>
        <begin position="289"/>
        <end position="502"/>
    </location>
</feature>
<keyword evidence="5 10" id="KW-0418">Kinase</keyword>
<dbReference type="Proteomes" id="UP000244193">
    <property type="component" value="Chromosome"/>
</dbReference>
<dbReference type="InterPro" id="IPR000014">
    <property type="entry name" value="PAS"/>
</dbReference>
<dbReference type="Gene3D" id="3.30.450.20">
    <property type="entry name" value="PAS domain"/>
    <property type="match status" value="2"/>
</dbReference>
<dbReference type="SMART" id="SM00388">
    <property type="entry name" value="HisKA"/>
    <property type="match status" value="1"/>
</dbReference>
<dbReference type="Pfam" id="PF13426">
    <property type="entry name" value="PAS_9"/>
    <property type="match status" value="2"/>
</dbReference>
<dbReference type="KEGG" id="fmg:HYN48_08995"/>
<feature type="domain" description="PAC" evidence="9">
    <location>
        <begin position="91"/>
        <end position="143"/>
    </location>
</feature>
<evidence type="ECO:0000256" key="6">
    <source>
        <dbReference type="SAM" id="Coils"/>
    </source>
</evidence>
<dbReference type="InterPro" id="IPR036890">
    <property type="entry name" value="HATPase_C_sf"/>
</dbReference>
<dbReference type="SMART" id="SM00387">
    <property type="entry name" value="HATPase_c"/>
    <property type="match status" value="1"/>
</dbReference>
<dbReference type="PANTHER" id="PTHR43304">
    <property type="entry name" value="PHYTOCHROME-LIKE PROTEIN CPH1"/>
    <property type="match status" value="1"/>
</dbReference>
<keyword evidence="4" id="KW-0808">Transferase</keyword>
<dbReference type="Pfam" id="PF02518">
    <property type="entry name" value="HATPase_c"/>
    <property type="match status" value="1"/>
</dbReference>
<dbReference type="PRINTS" id="PR00344">
    <property type="entry name" value="BCTRLSENSOR"/>
</dbReference>
<sequence length="504" mass="57100">MESLNKKEGSDAANVTQGLYHKMVSEVQDYALLLLDCDGNILNWNPGAQKIKGYASDEIIGKNFRVFYSKEDRAQLLPDTLLRTAYEKGRAAHEGFRLKKDGSTFWGSVVITALHDDNDQVIGYCKVTRDLTERKNAEDELQHQNELLRRSEERYHRMIAEVEDYAIILLDPDGNIMNWNKGAQKIKGYTEAEIVGRNFRNFYRVEDRERQLPEQLLALAVANNKSAHEGWRLRKDGSHFWGSVVITALHDNHGNITGFSKVTRDLTYKKQSDDLILQQNKQLEEYAYVASHDLQEPLRKIMLFIDLLQRNIDDKEAVASYITKINASTQRMSTLIKAVLNYSQATDDVELKAAVDLNVVLAHIETDFDVLLSERSGVLKRTTLPVVHAVPIQMHQLFSNFVSNAIKFNDGFPVINITYEDSTKSGRDGFIKITVKDNGRGFDPEQADKIFRMFHRLHDKTQGTGIGLALCKRIAENHGGTITVSTSPGQGTAFEIWLPDAILV</sequence>
<dbReference type="SUPFAM" id="SSF55785">
    <property type="entry name" value="PYP-like sensor domain (PAS domain)"/>
    <property type="match status" value="2"/>
</dbReference>
<dbReference type="Gene3D" id="1.10.287.130">
    <property type="match status" value="1"/>
</dbReference>
<evidence type="ECO:0000259" key="9">
    <source>
        <dbReference type="PROSITE" id="PS50113"/>
    </source>
</evidence>
<dbReference type="Pfam" id="PF00512">
    <property type="entry name" value="HisKA"/>
    <property type="match status" value="1"/>
</dbReference>
<dbReference type="InterPro" id="IPR003594">
    <property type="entry name" value="HATPase_dom"/>
</dbReference>
<keyword evidence="6" id="KW-0175">Coiled coil</keyword>
<dbReference type="EC" id="2.7.13.3" evidence="2"/>
<evidence type="ECO:0000256" key="4">
    <source>
        <dbReference type="ARBA" id="ARBA00022679"/>
    </source>
</evidence>
<dbReference type="InterPro" id="IPR003661">
    <property type="entry name" value="HisK_dim/P_dom"/>
</dbReference>
<dbReference type="CDD" id="cd00130">
    <property type="entry name" value="PAS"/>
    <property type="match status" value="2"/>
</dbReference>
<feature type="coiled-coil region" evidence="6">
    <location>
        <begin position="134"/>
        <end position="161"/>
    </location>
</feature>
<dbReference type="AlphaFoldDB" id="A0A2S0REV1"/>
<dbReference type="InterPro" id="IPR000700">
    <property type="entry name" value="PAS-assoc_C"/>
</dbReference>
<comment type="catalytic activity">
    <reaction evidence="1">
        <text>ATP + protein L-histidine = ADP + protein N-phospho-L-histidine.</text>
        <dbReference type="EC" id="2.7.13.3"/>
    </reaction>
</comment>
<dbReference type="InterPro" id="IPR052162">
    <property type="entry name" value="Sensor_kinase/Photoreceptor"/>
</dbReference>
<dbReference type="InterPro" id="IPR005467">
    <property type="entry name" value="His_kinase_dom"/>
</dbReference>
<feature type="domain" description="PAS" evidence="8">
    <location>
        <begin position="32"/>
        <end position="89"/>
    </location>
</feature>
<name>A0A2S0REV1_9FLAO</name>
<accession>A0A2S0REV1</accession>
<dbReference type="PROSITE" id="PS50113">
    <property type="entry name" value="PAC"/>
    <property type="match status" value="2"/>
</dbReference>
<keyword evidence="11" id="KW-1185">Reference proteome</keyword>
<evidence type="ECO:0000256" key="5">
    <source>
        <dbReference type="ARBA" id="ARBA00022777"/>
    </source>
</evidence>
<evidence type="ECO:0000259" key="8">
    <source>
        <dbReference type="PROSITE" id="PS50112"/>
    </source>
</evidence>
<dbReference type="OrthoDB" id="9781208at2"/>
<dbReference type="NCBIfam" id="TIGR00229">
    <property type="entry name" value="sensory_box"/>
    <property type="match status" value="2"/>
</dbReference>
<feature type="domain" description="PAS" evidence="8">
    <location>
        <begin position="152"/>
        <end position="224"/>
    </location>
</feature>
<evidence type="ECO:0000313" key="11">
    <source>
        <dbReference type="Proteomes" id="UP000244193"/>
    </source>
</evidence>
<evidence type="ECO:0000256" key="2">
    <source>
        <dbReference type="ARBA" id="ARBA00012438"/>
    </source>
</evidence>
<gene>
    <name evidence="10" type="ORF">HYN48_08995</name>
</gene>
<dbReference type="PROSITE" id="PS50112">
    <property type="entry name" value="PAS"/>
    <property type="match status" value="2"/>
</dbReference>
<dbReference type="SMART" id="SM00086">
    <property type="entry name" value="PAC"/>
    <property type="match status" value="2"/>
</dbReference>
<dbReference type="EMBL" id="CP028811">
    <property type="protein sequence ID" value="AWA30206.1"/>
    <property type="molecule type" value="Genomic_DNA"/>
</dbReference>
<dbReference type="InterPro" id="IPR001610">
    <property type="entry name" value="PAC"/>
</dbReference>
<dbReference type="InterPro" id="IPR036097">
    <property type="entry name" value="HisK_dim/P_sf"/>
</dbReference>